<proteinExistence type="predicted"/>
<dbReference type="InterPro" id="IPR058395">
    <property type="entry name" value="DUF8082"/>
</dbReference>
<dbReference type="Pfam" id="PF26309">
    <property type="entry name" value="DUF8082"/>
    <property type="match status" value="1"/>
</dbReference>
<feature type="domain" description="DUF8082" evidence="1">
    <location>
        <begin position="135"/>
        <end position="197"/>
    </location>
</feature>
<gene>
    <name evidence="2" type="ORF">GETHED_11310</name>
</gene>
<dbReference type="EMBL" id="BSDC01000001">
    <property type="protein sequence ID" value="GLH66767.1"/>
    <property type="molecule type" value="Genomic_DNA"/>
</dbReference>
<protein>
    <recommendedName>
        <fullName evidence="1">DUF8082 domain-containing protein</fullName>
    </recommendedName>
</protein>
<accession>A0ABQ5PWL6</accession>
<evidence type="ECO:0000313" key="3">
    <source>
        <dbReference type="Proteomes" id="UP001165044"/>
    </source>
</evidence>
<dbReference type="Proteomes" id="UP001165044">
    <property type="component" value="Unassembled WGS sequence"/>
</dbReference>
<comment type="caution">
    <text evidence="2">The sequence shown here is derived from an EMBL/GenBank/DDBJ whole genome shotgun (WGS) entry which is preliminary data.</text>
</comment>
<name>A0ABQ5PWL6_9BACT</name>
<sequence length="199" mass="21321">MTEAKEILHQILGVPGAIGTLVFSTEGAVLASDFPDHYSIGTIQNMVQLLSEDFLVQQALEGEGGGLDLRFNGGRVILRPVPKGAILALCNGSVNAQLMNLALLQAAHRLEKALPTAPPRKPPAVTVATTRSVVLGQLKQAFLGSIGPIGELLFSRVHADWSAGEDPRKLRDFVNLLAQELDDPSDRKRFLKEANAIIG</sequence>
<dbReference type="RefSeq" id="WP_285607348.1">
    <property type="nucleotide sequence ID" value="NZ_BSDC01000001.1"/>
</dbReference>
<reference evidence="2" key="1">
    <citation type="journal article" date="2023" name="Antonie Van Leeuwenhoek">
        <title>Mesoterricola silvestris gen. nov., sp. nov., Mesoterricola sediminis sp. nov., Geothrix oryzae sp. nov., Geothrix edaphica sp. nov., Geothrix rubra sp. nov., and Geothrix limicola sp. nov., six novel members of Acidobacteriota isolated from soils.</title>
        <authorList>
            <person name="Itoh H."/>
            <person name="Sugisawa Y."/>
            <person name="Mise K."/>
            <person name="Xu Z."/>
            <person name="Kuniyasu M."/>
            <person name="Ushijima N."/>
            <person name="Kawano K."/>
            <person name="Kobayashi E."/>
            <person name="Shiratori Y."/>
            <person name="Masuda Y."/>
            <person name="Senoo K."/>
        </authorList>
    </citation>
    <scope>NUCLEOTIDE SEQUENCE</scope>
    <source>
        <strain evidence="2">Red802</strain>
    </source>
</reference>
<keyword evidence="3" id="KW-1185">Reference proteome</keyword>
<evidence type="ECO:0000259" key="1">
    <source>
        <dbReference type="Pfam" id="PF26309"/>
    </source>
</evidence>
<organism evidence="2 3">
    <name type="scientific">Geothrix edaphica</name>
    <dbReference type="NCBI Taxonomy" id="2927976"/>
    <lineage>
        <taxon>Bacteria</taxon>
        <taxon>Pseudomonadati</taxon>
        <taxon>Acidobacteriota</taxon>
        <taxon>Holophagae</taxon>
        <taxon>Holophagales</taxon>
        <taxon>Holophagaceae</taxon>
        <taxon>Geothrix</taxon>
    </lineage>
</organism>
<evidence type="ECO:0000313" key="2">
    <source>
        <dbReference type="EMBL" id="GLH66767.1"/>
    </source>
</evidence>
<dbReference type="SUPFAM" id="SSF103196">
    <property type="entry name" value="Roadblock/LC7 domain"/>
    <property type="match status" value="1"/>
</dbReference>